<evidence type="ECO:0000256" key="13">
    <source>
        <dbReference type="ARBA" id="ARBA00023170"/>
    </source>
</evidence>
<dbReference type="GO" id="GO:0004674">
    <property type="term" value="F:protein serine/threonine kinase activity"/>
    <property type="evidence" value="ECO:0007669"/>
    <property type="project" value="UniProtKB-KW"/>
</dbReference>
<evidence type="ECO:0000256" key="1">
    <source>
        <dbReference type="ARBA" id="ARBA00004167"/>
    </source>
</evidence>
<protein>
    <recommendedName>
        <fullName evidence="17">Protein kinase domain-containing protein</fullName>
    </recommendedName>
</protein>
<dbReference type="PROSITE" id="PS50011">
    <property type="entry name" value="PROTEIN_KINASE_DOM"/>
    <property type="match status" value="1"/>
</dbReference>
<evidence type="ECO:0000256" key="10">
    <source>
        <dbReference type="ARBA" id="ARBA00022840"/>
    </source>
</evidence>
<organism evidence="18 19">
    <name type="scientific">Colocasia esculenta</name>
    <name type="common">Wild taro</name>
    <name type="synonym">Arum esculentum</name>
    <dbReference type="NCBI Taxonomy" id="4460"/>
    <lineage>
        <taxon>Eukaryota</taxon>
        <taxon>Viridiplantae</taxon>
        <taxon>Streptophyta</taxon>
        <taxon>Embryophyta</taxon>
        <taxon>Tracheophyta</taxon>
        <taxon>Spermatophyta</taxon>
        <taxon>Magnoliopsida</taxon>
        <taxon>Liliopsida</taxon>
        <taxon>Araceae</taxon>
        <taxon>Aroideae</taxon>
        <taxon>Colocasieae</taxon>
        <taxon>Colocasia</taxon>
    </lineage>
</organism>
<evidence type="ECO:0000256" key="3">
    <source>
        <dbReference type="ARBA" id="ARBA00022553"/>
    </source>
</evidence>
<keyword evidence="8" id="KW-0547">Nucleotide-binding</keyword>
<dbReference type="SMART" id="SM00220">
    <property type="entry name" value="S_TKc"/>
    <property type="match status" value="1"/>
</dbReference>
<keyword evidence="12 16" id="KW-0472">Membrane</keyword>
<dbReference type="FunFam" id="1.10.510.10:FF:000343">
    <property type="entry name" value="Cysteine-rich receptor-like protein kinase 28"/>
    <property type="match status" value="1"/>
</dbReference>
<sequence length="419" mass="46709">MTLIAIYLTGQKSKTARMLIIIIIVSVVAAIACLFGMTICFKWRRSIQKTQKTTHEPPTGILVSLVFDLKTLKAATGNFSDANKLGEGGFGPVYKGVLPDGQKIAVKKLSSRAGQGLTELKNEVGLVAKLEHRNLARLLGFCIEEEQKMVVYEYLPNTSLDKFLFDPVKRLLLSWERRYNLIEGITRGLIYLHEESQLRIIHRDLKASNILLDEHMSPKIADFGLAKLFGADDVTHGHTKRIAGTLGYMPPEYAINGRFSTKVDVFGFGVLTLEIVTGRRNGSLDEYSGNASNLISYVWCHWNKGSPLKVLDPTLERYQSHQVIRCIHIALLCVQQDPSKRPSMSTVGLMLSSSSMMVPPPSTPAFLSGHNETSGTSNTHFRDHNGSSVSKKKRPRQNMDHQRVLYSVNEVTVTDVDPR</sequence>
<keyword evidence="9" id="KW-0418">Kinase</keyword>
<dbReference type="InterPro" id="IPR008271">
    <property type="entry name" value="Ser/Thr_kinase_AS"/>
</dbReference>
<keyword evidence="10" id="KW-0067">ATP-binding</keyword>
<dbReference type="Gene3D" id="1.10.510.10">
    <property type="entry name" value="Transferase(Phosphotransferase) domain 1"/>
    <property type="match status" value="1"/>
</dbReference>
<keyword evidence="13" id="KW-0675">Receptor</keyword>
<evidence type="ECO:0000256" key="9">
    <source>
        <dbReference type="ARBA" id="ARBA00022777"/>
    </source>
</evidence>
<gene>
    <name evidence="18" type="ORF">Taro_029765</name>
</gene>
<keyword evidence="5 16" id="KW-0812">Transmembrane</keyword>
<dbReference type="GO" id="GO:0005886">
    <property type="term" value="C:plasma membrane"/>
    <property type="evidence" value="ECO:0007669"/>
    <property type="project" value="TreeGrafter"/>
</dbReference>
<evidence type="ECO:0000256" key="14">
    <source>
        <dbReference type="ARBA" id="ARBA00023180"/>
    </source>
</evidence>
<keyword evidence="3" id="KW-0597">Phosphoprotein</keyword>
<evidence type="ECO:0000256" key="7">
    <source>
        <dbReference type="ARBA" id="ARBA00022737"/>
    </source>
</evidence>
<evidence type="ECO:0000256" key="2">
    <source>
        <dbReference type="ARBA" id="ARBA00022527"/>
    </source>
</evidence>
<evidence type="ECO:0000256" key="8">
    <source>
        <dbReference type="ARBA" id="ARBA00022741"/>
    </source>
</evidence>
<proteinExistence type="predicted"/>
<dbReference type="PROSITE" id="PS00108">
    <property type="entry name" value="PROTEIN_KINASE_ST"/>
    <property type="match status" value="1"/>
</dbReference>
<keyword evidence="14" id="KW-0325">Glycoprotein</keyword>
<dbReference type="GO" id="GO:0005524">
    <property type="term" value="F:ATP binding"/>
    <property type="evidence" value="ECO:0007669"/>
    <property type="project" value="UniProtKB-KW"/>
</dbReference>
<keyword evidence="7" id="KW-0677">Repeat</keyword>
<evidence type="ECO:0000256" key="11">
    <source>
        <dbReference type="ARBA" id="ARBA00022989"/>
    </source>
</evidence>
<feature type="compositionally biased region" description="Polar residues" evidence="15">
    <location>
        <begin position="370"/>
        <end position="379"/>
    </location>
</feature>
<feature type="transmembrane region" description="Helical" evidence="16">
    <location>
        <begin position="18"/>
        <end position="41"/>
    </location>
</feature>
<keyword evidence="11 16" id="KW-1133">Transmembrane helix</keyword>
<name>A0A843VEM6_COLES</name>
<dbReference type="PANTHER" id="PTHR27002:SF1040">
    <property type="entry name" value="OS07G0538400 PROTEIN"/>
    <property type="match status" value="1"/>
</dbReference>
<evidence type="ECO:0000313" key="18">
    <source>
        <dbReference type="EMBL" id="MQL97082.1"/>
    </source>
</evidence>
<keyword evidence="19" id="KW-1185">Reference proteome</keyword>
<evidence type="ECO:0000256" key="15">
    <source>
        <dbReference type="SAM" id="MobiDB-lite"/>
    </source>
</evidence>
<dbReference type="PANTHER" id="PTHR27002">
    <property type="entry name" value="RECEPTOR-LIKE SERINE/THREONINE-PROTEIN KINASE SD1-8"/>
    <property type="match status" value="1"/>
</dbReference>
<evidence type="ECO:0000256" key="5">
    <source>
        <dbReference type="ARBA" id="ARBA00022692"/>
    </source>
</evidence>
<evidence type="ECO:0000259" key="17">
    <source>
        <dbReference type="PROSITE" id="PS50011"/>
    </source>
</evidence>
<keyword evidence="6" id="KW-0732">Signal</keyword>
<dbReference type="InterPro" id="IPR011009">
    <property type="entry name" value="Kinase-like_dom_sf"/>
</dbReference>
<dbReference type="Gene3D" id="3.30.200.20">
    <property type="entry name" value="Phosphorylase Kinase, domain 1"/>
    <property type="match status" value="1"/>
</dbReference>
<dbReference type="GO" id="GO:0009737">
    <property type="term" value="P:response to abscisic acid"/>
    <property type="evidence" value="ECO:0007669"/>
    <property type="project" value="UniProtKB-ARBA"/>
</dbReference>
<comment type="subcellular location">
    <subcellularLocation>
        <location evidence="1">Membrane</location>
        <topology evidence="1">Single-pass membrane protein</topology>
    </subcellularLocation>
</comment>
<dbReference type="EMBL" id="NMUH01002000">
    <property type="protein sequence ID" value="MQL97082.1"/>
    <property type="molecule type" value="Genomic_DNA"/>
</dbReference>
<evidence type="ECO:0000313" key="19">
    <source>
        <dbReference type="Proteomes" id="UP000652761"/>
    </source>
</evidence>
<dbReference type="CDD" id="cd14066">
    <property type="entry name" value="STKc_IRAK"/>
    <property type="match status" value="1"/>
</dbReference>
<dbReference type="AlphaFoldDB" id="A0A843VEM6"/>
<dbReference type="SUPFAM" id="SSF56112">
    <property type="entry name" value="Protein kinase-like (PK-like)"/>
    <property type="match status" value="1"/>
</dbReference>
<dbReference type="FunFam" id="3.30.200.20:FF:000142">
    <property type="entry name" value="Cysteine-rich receptor-like protein kinase 10"/>
    <property type="match status" value="1"/>
</dbReference>
<feature type="region of interest" description="Disordered" evidence="15">
    <location>
        <begin position="367"/>
        <end position="401"/>
    </location>
</feature>
<accession>A0A843VEM6</accession>
<dbReference type="InterPro" id="IPR000719">
    <property type="entry name" value="Prot_kinase_dom"/>
</dbReference>
<dbReference type="Pfam" id="PF07714">
    <property type="entry name" value="PK_Tyr_Ser-Thr"/>
    <property type="match status" value="1"/>
</dbReference>
<evidence type="ECO:0000256" key="16">
    <source>
        <dbReference type="SAM" id="Phobius"/>
    </source>
</evidence>
<keyword evidence="4" id="KW-0808">Transferase</keyword>
<reference evidence="18" key="1">
    <citation type="submission" date="2017-07" db="EMBL/GenBank/DDBJ databases">
        <title>Taro Niue Genome Assembly and Annotation.</title>
        <authorList>
            <person name="Atibalentja N."/>
            <person name="Keating K."/>
            <person name="Fields C.J."/>
        </authorList>
    </citation>
    <scope>NUCLEOTIDE SEQUENCE</scope>
    <source>
        <strain evidence="18">Niue_2</strain>
        <tissue evidence="18">Leaf</tissue>
    </source>
</reference>
<feature type="domain" description="Protein kinase" evidence="17">
    <location>
        <begin position="79"/>
        <end position="357"/>
    </location>
</feature>
<dbReference type="Proteomes" id="UP000652761">
    <property type="component" value="Unassembled WGS sequence"/>
</dbReference>
<dbReference type="OrthoDB" id="4062651at2759"/>
<dbReference type="InterPro" id="IPR001245">
    <property type="entry name" value="Ser-Thr/Tyr_kinase_cat_dom"/>
</dbReference>
<comment type="caution">
    <text evidence="18">The sequence shown here is derived from an EMBL/GenBank/DDBJ whole genome shotgun (WGS) entry which is preliminary data.</text>
</comment>
<evidence type="ECO:0000256" key="12">
    <source>
        <dbReference type="ARBA" id="ARBA00023136"/>
    </source>
</evidence>
<evidence type="ECO:0000256" key="6">
    <source>
        <dbReference type="ARBA" id="ARBA00022729"/>
    </source>
</evidence>
<evidence type="ECO:0000256" key="4">
    <source>
        <dbReference type="ARBA" id="ARBA00022679"/>
    </source>
</evidence>
<keyword evidence="2" id="KW-0723">Serine/threonine-protein kinase</keyword>